<dbReference type="SUPFAM" id="SSF53756">
    <property type="entry name" value="UDP-Glycosyltransferase/glycogen phosphorylase"/>
    <property type="match status" value="1"/>
</dbReference>
<name>A0ABW0EF18_9BACT</name>
<evidence type="ECO:0000259" key="6">
    <source>
        <dbReference type="Pfam" id="PF04101"/>
    </source>
</evidence>
<reference evidence="8" key="1">
    <citation type="journal article" date="2019" name="Int. J. Syst. Evol. Microbiol.">
        <title>The Global Catalogue of Microorganisms (GCM) 10K type strain sequencing project: providing services to taxonomists for standard genome sequencing and annotation.</title>
        <authorList>
            <consortium name="The Broad Institute Genomics Platform"/>
            <consortium name="The Broad Institute Genome Sequencing Center for Infectious Disease"/>
            <person name="Wu L."/>
            <person name="Ma J."/>
        </authorList>
    </citation>
    <scope>NUCLEOTIDE SEQUENCE [LARGE SCALE GENOMIC DNA]</scope>
    <source>
        <strain evidence="8">KACC 12602</strain>
    </source>
</reference>
<dbReference type="InterPro" id="IPR007235">
    <property type="entry name" value="Glyco_trans_28_C"/>
</dbReference>
<dbReference type="RefSeq" id="WP_378017922.1">
    <property type="nucleotide sequence ID" value="NZ_JBHSKT010000007.1"/>
</dbReference>
<dbReference type="InterPro" id="IPR039042">
    <property type="entry name" value="Alg13-like"/>
</dbReference>
<keyword evidence="3" id="KW-0328">Glycosyltransferase</keyword>
<comment type="similarity">
    <text evidence="2">Belongs to the glycosyltransferase 28 family.</text>
</comment>
<dbReference type="PANTHER" id="PTHR12867">
    <property type="entry name" value="GLYCOSYL TRANSFERASE-RELATED"/>
    <property type="match status" value="1"/>
</dbReference>
<keyword evidence="5" id="KW-0256">Endoplasmic reticulum</keyword>
<keyword evidence="4" id="KW-0808">Transferase</keyword>
<dbReference type="Proteomes" id="UP001596161">
    <property type="component" value="Unassembled WGS sequence"/>
</dbReference>
<evidence type="ECO:0000313" key="7">
    <source>
        <dbReference type="EMBL" id="MFC5271566.1"/>
    </source>
</evidence>
<evidence type="ECO:0000313" key="8">
    <source>
        <dbReference type="Proteomes" id="UP001596161"/>
    </source>
</evidence>
<feature type="domain" description="Glycosyl transferase family 28 C-terminal" evidence="6">
    <location>
        <begin position="1"/>
        <end position="140"/>
    </location>
</feature>
<dbReference type="PANTHER" id="PTHR12867:SF6">
    <property type="entry name" value="N-ACETYLGLUCOSAMINYLDIPHOSPHODOLICHOL N-ACETYLGLUCOSAMINYLTRANSFERASE"/>
    <property type="match status" value="1"/>
</dbReference>
<evidence type="ECO:0000256" key="4">
    <source>
        <dbReference type="ARBA" id="ARBA00022679"/>
    </source>
</evidence>
<sequence length="159" mass="18178">MIFVTIGTQAPFDRLIKTLDEIAPQLEMSIVAQVFETRYKAKNIETFDFLNPTDFQKYFYKSDLIISHAGMGTIISALQSEKPILILPRLASLNEHRNDHQLATAKMFDKLNFINVSYNESELIFKLRDMLNGELKPLHKIGPQASTTLIKSIENFINS</sequence>
<dbReference type="EMBL" id="JBHSKT010000007">
    <property type="protein sequence ID" value="MFC5271566.1"/>
    <property type="molecule type" value="Genomic_DNA"/>
</dbReference>
<comment type="subcellular location">
    <subcellularLocation>
        <location evidence="1">Endoplasmic reticulum</location>
    </subcellularLocation>
</comment>
<protein>
    <submittedName>
        <fullName evidence="7">Glycosyltransferase</fullName>
    </submittedName>
</protein>
<proteinExistence type="inferred from homology"/>
<evidence type="ECO:0000256" key="2">
    <source>
        <dbReference type="ARBA" id="ARBA00006962"/>
    </source>
</evidence>
<organism evidence="7 8">
    <name type="scientific">Adhaeribacter terreus</name>
    <dbReference type="NCBI Taxonomy" id="529703"/>
    <lineage>
        <taxon>Bacteria</taxon>
        <taxon>Pseudomonadati</taxon>
        <taxon>Bacteroidota</taxon>
        <taxon>Cytophagia</taxon>
        <taxon>Cytophagales</taxon>
        <taxon>Hymenobacteraceae</taxon>
        <taxon>Adhaeribacter</taxon>
    </lineage>
</organism>
<evidence type="ECO:0000256" key="3">
    <source>
        <dbReference type="ARBA" id="ARBA00022676"/>
    </source>
</evidence>
<dbReference type="Gene3D" id="3.40.50.2000">
    <property type="entry name" value="Glycogen Phosphorylase B"/>
    <property type="match status" value="1"/>
</dbReference>
<keyword evidence="8" id="KW-1185">Reference proteome</keyword>
<dbReference type="Pfam" id="PF04101">
    <property type="entry name" value="Glyco_tran_28_C"/>
    <property type="match status" value="1"/>
</dbReference>
<comment type="caution">
    <text evidence="7">The sequence shown here is derived from an EMBL/GenBank/DDBJ whole genome shotgun (WGS) entry which is preliminary data.</text>
</comment>
<evidence type="ECO:0000256" key="1">
    <source>
        <dbReference type="ARBA" id="ARBA00004240"/>
    </source>
</evidence>
<evidence type="ECO:0000256" key="5">
    <source>
        <dbReference type="ARBA" id="ARBA00022824"/>
    </source>
</evidence>
<gene>
    <name evidence="7" type="ORF">ACFPIB_13160</name>
</gene>
<accession>A0ABW0EF18</accession>